<organism evidence="1 2">
    <name type="scientific">Trichonephila clavipes</name>
    <name type="common">Golden silk orbweaver</name>
    <name type="synonym">Nephila clavipes</name>
    <dbReference type="NCBI Taxonomy" id="2585209"/>
    <lineage>
        <taxon>Eukaryota</taxon>
        <taxon>Metazoa</taxon>
        <taxon>Ecdysozoa</taxon>
        <taxon>Arthropoda</taxon>
        <taxon>Chelicerata</taxon>
        <taxon>Arachnida</taxon>
        <taxon>Araneae</taxon>
        <taxon>Araneomorphae</taxon>
        <taxon>Entelegynae</taxon>
        <taxon>Araneoidea</taxon>
        <taxon>Nephilidae</taxon>
        <taxon>Trichonephila</taxon>
    </lineage>
</organism>
<sequence>MIWAKCPREIFVNKRRVKRAVTEAVCEYNKGTVRIVETQKALGVATGGSTKQLATILDCRKQKFRKRRQNANNKLALKLIKKAIHKKELLARKREGMTYGACNFKTNLF</sequence>
<comment type="caution">
    <text evidence="1">The sequence shown here is derived from an EMBL/GenBank/DDBJ whole genome shotgun (WGS) entry which is preliminary data.</text>
</comment>
<keyword evidence="2" id="KW-1185">Reference proteome</keyword>
<accession>A0A8X6V0H2</accession>
<proteinExistence type="predicted"/>
<gene>
    <name evidence="1" type="ORF">TNCV_3088771</name>
</gene>
<protein>
    <submittedName>
        <fullName evidence="1">Uncharacterized protein</fullName>
    </submittedName>
</protein>
<name>A0A8X6V0H2_TRICX</name>
<evidence type="ECO:0000313" key="1">
    <source>
        <dbReference type="EMBL" id="GFX94648.1"/>
    </source>
</evidence>
<evidence type="ECO:0000313" key="2">
    <source>
        <dbReference type="Proteomes" id="UP000887159"/>
    </source>
</evidence>
<reference evidence="1" key="1">
    <citation type="submission" date="2020-08" db="EMBL/GenBank/DDBJ databases">
        <title>Multicomponent nature underlies the extraordinary mechanical properties of spider dragline silk.</title>
        <authorList>
            <person name="Kono N."/>
            <person name="Nakamura H."/>
            <person name="Mori M."/>
            <person name="Yoshida Y."/>
            <person name="Ohtoshi R."/>
            <person name="Malay A.D."/>
            <person name="Moran D.A.P."/>
            <person name="Tomita M."/>
            <person name="Numata K."/>
            <person name="Arakawa K."/>
        </authorList>
    </citation>
    <scope>NUCLEOTIDE SEQUENCE</scope>
</reference>
<dbReference type="AlphaFoldDB" id="A0A8X6V0H2"/>
<dbReference type="Proteomes" id="UP000887159">
    <property type="component" value="Unassembled WGS sequence"/>
</dbReference>
<dbReference type="EMBL" id="BMAU01021178">
    <property type="protein sequence ID" value="GFX94648.1"/>
    <property type="molecule type" value="Genomic_DNA"/>
</dbReference>